<keyword evidence="1" id="KW-1133">Transmembrane helix</keyword>
<protein>
    <submittedName>
        <fullName evidence="2">Uncharacterized protein</fullName>
    </submittedName>
</protein>
<gene>
    <name evidence="2" type="ORF">Kpho02_36940</name>
</gene>
<comment type="caution">
    <text evidence="2">The sequence shown here is derived from an EMBL/GenBank/DDBJ whole genome shotgun (WGS) entry which is preliminary data.</text>
</comment>
<dbReference type="Proteomes" id="UP001165041">
    <property type="component" value="Unassembled WGS sequence"/>
</dbReference>
<feature type="transmembrane region" description="Helical" evidence="1">
    <location>
        <begin position="20"/>
        <end position="39"/>
    </location>
</feature>
<dbReference type="AlphaFoldDB" id="A0A9W6Q7M7"/>
<proteinExistence type="predicted"/>
<evidence type="ECO:0000313" key="3">
    <source>
        <dbReference type="Proteomes" id="UP001165041"/>
    </source>
</evidence>
<keyword evidence="1" id="KW-0812">Transmembrane</keyword>
<reference evidence="2" key="1">
    <citation type="submission" date="2023-02" db="EMBL/GenBank/DDBJ databases">
        <title>Kitasatospora phosalacinea NBRC 14627.</title>
        <authorList>
            <person name="Ichikawa N."/>
            <person name="Sato H."/>
            <person name="Tonouchi N."/>
        </authorList>
    </citation>
    <scope>NUCLEOTIDE SEQUENCE</scope>
    <source>
        <strain evidence="2">NBRC 14627</strain>
    </source>
</reference>
<feature type="transmembrane region" description="Helical" evidence="1">
    <location>
        <begin position="45"/>
        <end position="66"/>
    </location>
</feature>
<sequence>MAKFFESSYGSPRAVGRNGYLTVVSSSVLMVLGLGIGIFRSWQAGALLIAIGAAGVAVFLVGMNILRRRA</sequence>
<evidence type="ECO:0000256" key="1">
    <source>
        <dbReference type="SAM" id="Phobius"/>
    </source>
</evidence>
<accession>A0A9W6Q7M7</accession>
<name>A0A9W6Q7M7_9ACTN</name>
<keyword evidence="1" id="KW-0472">Membrane</keyword>
<organism evidence="2 3">
    <name type="scientific">Kitasatospora phosalacinea</name>
    <dbReference type="NCBI Taxonomy" id="2065"/>
    <lineage>
        <taxon>Bacteria</taxon>
        <taxon>Bacillati</taxon>
        <taxon>Actinomycetota</taxon>
        <taxon>Actinomycetes</taxon>
        <taxon>Kitasatosporales</taxon>
        <taxon>Streptomycetaceae</taxon>
        <taxon>Kitasatospora</taxon>
    </lineage>
</organism>
<evidence type="ECO:0000313" key="2">
    <source>
        <dbReference type="EMBL" id="GLW71395.1"/>
    </source>
</evidence>
<dbReference type="EMBL" id="BSSA01000012">
    <property type="protein sequence ID" value="GLW71395.1"/>
    <property type="molecule type" value="Genomic_DNA"/>
</dbReference>